<dbReference type="GO" id="GO:0005886">
    <property type="term" value="C:plasma membrane"/>
    <property type="evidence" value="ECO:0007669"/>
    <property type="project" value="UniProtKB-SubCell"/>
</dbReference>
<gene>
    <name evidence="7" type="primary">glpU1</name>
    <name evidence="7" type="ORF">SCULI_v1c00700</name>
</gene>
<dbReference type="KEGG" id="scq:SCULI_v1c00700"/>
<name>W6A640_9MOLU</name>
<dbReference type="eggNOG" id="COG2211">
    <property type="taxonomic scope" value="Bacteria"/>
</dbReference>
<keyword evidence="3 5" id="KW-1133">Transmembrane helix</keyword>
<feature type="transmembrane region" description="Helical" evidence="5">
    <location>
        <begin position="156"/>
        <end position="176"/>
    </location>
</feature>
<feature type="transmembrane region" description="Helical" evidence="5">
    <location>
        <begin position="188"/>
        <end position="212"/>
    </location>
</feature>
<dbReference type="CDD" id="cd06174">
    <property type="entry name" value="MFS"/>
    <property type="match status" value="1"/>
</dbReference>
<dbReference type="Gene3D" id="1.20.1250.20">
    <property type="entry name" value="MFS general substrate transporter like domains"/>
    <property type="match status" value="2"/>
</dbReference>
<accession>W6A640</accession>
<feature type="transmembrane region" description="Helical" evidence="5">
    <location>
        <begin position="242"/>
        <end position="263"/>
    </location>
</feature>
<comment type="subcellular location">
    <subcellularLocation>
        <location evidence="1">Cell membrane</location>
        <topology evidence="1">Multi-pass membrane protein</topology>
    </subcellularLocation>
</comment>
<reference evidence="7 8" key="1">
    <citation type="journal article" date="2014" name="Genome Biol. Evol.">
        <title>Molecular evolution of the substrate utilization strategies and putative virulence factors in mosquito-associated Spiroplasma species.</title>
        <authorList>
            <person name="Chang T.H."/>
            <person name="Lo W.S."/>
            <person name="Ku C."/>
            <person name="Chen L.L."/>
            <person name="Kuo C.H."/>
        </authorList>
    </citation>
    <scope>NUCLEOTIDE SEQUENCE [LARGE SCALE GENOMIC DNA]</scope>
    <source>
        <strain evidence="7">AES-1</strain>
    </source>
</reference>
<dbReference type="SUPFAM" id="SSF103473">
    <property type="entry name" value="MFS general substrate transporter"/>
    <property type="match status" value="1"/>
</dbReference>
<feature type="transmembrane region" description="Helical" evidence="5">
    <location>
        <begin position="114"/>
        <end position="135"/>
    </location>
</feature>
<dbReference type="GO" id="GO:0022857">
    <property type="term" value="F:transmembrane transporter activity"/>
    <property type="evidence" value="ECO:0007669"/>
    <property type="project" value="InterPro"/>
</dbReference>
<dbReference type="STRING" id="1276246.SCULI_v1c00700"/>
<dbReference type="AlphaFoldDB" id="W6A640"/>
<keyword evidence="2 5" id="KW-0812">Transmembrane</keyword>
<feature type="transmembrane region" description="Helical" evidence="5">
    <location>
        <begin position="422"/>
        <end position="449"/>
    </location>
</feature>
<evidence type="ECO:0000256" key="2">
    <source>
        <dbReference type="ARBA" id="ARBA00022692"/>
    </source>
</evidence>
<feature type="transmembrane region" description="Helical" evidence="5">
    <location>
        <begin position="269"/>
        <end position="287"/>
    </location>
</feature>
<dbReference type="RefSeq" id="WP_236621713.1">
    <property type="nucleotide sequence ID" value="NZ_CP006681.1"/>
</dbReference>
<feature type="transmembrane region" description="Helical" evidence="5">
    <location>
        <begin position="307"/>
        <end position="330"/>
    </location>
</feature>
<dbReference type="PATRIC" id="fig|1276246.3.peg.68"/>
<evidence type="ECO:0000256" key="4">
    <source>
        <dbReference type="ARBA" id="ARBA00023136"/>
    </source>
</evidence>
<feature type="transmembrane region" description="Helical" evidence="5">
    <location>
        <begin position="382"/>
        <end position="402"/>
    </location>
</feature>
<evidence type="ECO:0000256" key="3">
    <source>
        <dbReference type="ARBA" id="ARBA00022989"/>
    </source>
</evidence>
<evidence type="ECO:0000256" key="1">
    <source>
        <dbReference type="ARBA" id="ARBA00004651"/>
    </source>
</evidence>
<keyword evidence="8" id="KW-1185">Reference proteome</keyword>
<dbReference type="InterPro" id="IPR011701">
    <property type="entry name" value="MFS"/>
</dbReference>
<dbReference type="Pfam" id="PF07690">
    <property type="entry name" value="MFS_1"/>
    <property type="match status" value="1"/>
</dbReference>
<feature type="domain" description="Major facilitator superfamily (MFS) profile" evidence="6">
    <location>
        <begin position="1"/>
        <end position="216"/>
    </location>
</feature>
<keyword evidence="4 5" id="KW-0472">Membrane</keyword>
<evidence type="ECO:0000256" key="5">
    <source>
        <dbReference type="SAM" id="Phobius"/>
    </source>
</evidence>
<evidence type="ECO:0000313" key="7">
    <source>
        <dbReference type="EMBL" id="AHI52411.1"/>
    </source>
</evidence>
<protein>
    <submittedName>
        <fullName evidence="7">Glycerophosphodiester transporter</fullName>
    </submittedName>
</protein>
<organism evidence="7 8">
    <name type="scientific">Spiroplasma culicicola AES-1</name>
    <dbReference type="NCBI Taxonomy" id="1276246"/>
    <lineage>
        <taxon>Bacteria</taxon>
        <taxon>Bacillati</taxon>
        <taxon>Mycoplasmatota</taxon>
        <taxon>Mollicutes</taxon>
        <taxon>Entomoplasmatales</taxon>
        <taxon>Spiroplasmataceae</taxon>
        <taxon>Spiroplasma</taxon>
    </lineage>
</organism>
<feature type="transmembrane region" description="Helical" evidence="5">
    <location>
        <begin position="87"/>
        <end position="108"/>
    </location>
</feature>
<feature type="transmembrane region" description="Helical" evidence="5">
    <location>
        <begin position="342"/>
        <end position="370"/>
    </location>
</feature>
<sequence length="467" mass="51941">METKEIVKKNKMSRKTIQIISILALADVLVMAVPFYLKNVMSSVLISESLGILPSQFSQANSIYGYVALLSYFAGGYLADKISLKKLSLVGLGSVGIIGIWYGFIPFIESGKVAQVYIIFSLWSFVTCFIFWSALWKLLSEQGTKEENGTLNGVHGSLNGLIGSAIIAIAYLVFWLMNDIWNETLGAYAFSALVFVFSGFILLNCFLLWFFVPEHKNESQENGEKVKFELHTLMVVLKNYKVWLATLLIMGVYMFQSGLSVFVTYIQDALLVTGVVVVILGICRTYLFRAFFSVPAGKMADKTQKYVLFITIGLVISSILCVTATLLPGFTETSFTDMSKGIQILIQVLVSALYLMLGITCWALVTNRWATIYEINVDHKQYATAVGFISFLAFSPDAWFWQIDSILLKNFGTENGYQDNKLANQISLFIITGIGLLAAVGGIILMICLKNEKKKVNLKSEQVAQHS</sequence>
<dbReference type="PROSITE" id="PS50850">
    <property type="entry name" value="MFS"/>
    <property type="match status" value="1"/>
</dbReference>
<feature type="transmembrane region" description="Helical" evidence="5">
    <location>
        <begin position="20"/>
        <end position="37"/>
    </location>
</feature>
<evidence type="ECO:0000259" key="6">
    <source>
        <dbReference type="PROSITE" id="PS50850"/>
    </source>
</evidence>
<feature type="transmembrane region" description="Helical" evidence="5">
    <location>
        <begin position="63"/>
        <end position="80"/>
    </location>
</feature>
<dbReference type="HOGENOM" id="CLU_043790_1_0_14"/>
<dbReference type="InterPro" id="IPR020846">
    <property type="entry name" value="MFS_dom"/>
</dbReference>
<dbReference type="Proteomes" id="UP000019267">
    <property type="component" value="Chromosome"/>
</dbReference>
<evidence type="ECO:0000313" key="8">
    <source>
        <dbReference type="Proteomes" id="UP000019267"/>
    </source>
</evidence>
<dbReference type="InterPro" id="IPR036259">
    <property type="entry name" value="MFS_trans_sf"/>
</dbReference>
<dbReference type="EMBL" id="CP006681">
    <property type="protein sequence ID" value="AHI52411.1"/>
    <property type="molecule type" value="Genomic_DNA"/>
</dbReference>
<proteinExistence type="predicted"/>